<proteinExistence type="predicted"/>
<feature type="region of interest" description="Disordered" evidence="1">
    <location>
        <begin position="108"/>
        <end position="196"/>
    </location>
</feature>
<protein>
    <submittedName>
        <fullName evidence="2">Uncharacterized protein</fullName>
    </submittedName>
</protein>
<dbReference type="AlphaFoldDB" id="A0A834FD35"/>
<feature type="compositionally biased region" description="Polar residues" evidence="1">
    <location>
        <begin position="115"/>
        <end position="139"/>
    </location>
</feature>
<dbReference type="Proteomes" id="UP000646548">
    <property type="component" value="Unassembled WGS sequence"/>
</dbReference>
<reference evidence="2" key="1">
    <citation type="journal article" name="BMC Genomics">
        <title>Long-read sequencing and de novo genome assembly of marine medaka (Oryzias melastigma).</title>
        <authorList>
            <person name="Liang P."/>
            <person name="Saqib H.S.A."/>
            <person name="Ni X."/>
            <person name="Shen Y."/>
        </authorList>
    </citation>
    <scope>NUCLEOTIDE SEQUENCE</scope>
    <source>
        <strain evidence="2">Bigg-433</strain>
    </source>
</reference>
<organism evidence="2 3">
    <name type="scientific">Oryzias melastigma</name>
    <name type="common">Marine medaka</name>
    <dbReference type="NCBI Taxonomy" id="30732"/>
    <lineage>
        <taxon>Eukaryota</taxon>
        <taxon>Metazoa</taxon>
        <taxon>Chordata</taxon>
        <taxon>Craniata</taxon>
        <taxon>Vertebrata</taxon>
        <taxon>Euteleostomi</taxon>
        <taxon>Actinopterygii</taxon>
        <taxon>Neopterygii</taxon>
        <taxon>Teleostei</taxon>
        <taxon>Neoteleostei</taxon>
        <taxon>Acanthomorphata</taxon>
        <taxon>Ovalentaria</taxon>
        <taxon>Atherinomorphae</taxon>
        <taxon>Beloniformes</taxon>
        <taxon>Adrianichthyidae</taxon>
        <taxon>Oryziinae</taxon>
        <taxon>Oryzias</taxon>
    </lineage>
</organism>
<evidence type="ECO:0000256" key="1">
    <source>
        <dbReference type="SAM" id="MobiDB-lite"/>
    </source>
</evidence>
<comment type="caution">
    <text evidence="2">The sequence shown here is derived from an EMBL/GenBank/DDBJ whole genome shotgun (WGS) entry which is preliminary data.</text>
</comment>
<name>A0A834FD35_ORYME</name>
<evidence type="ECO:0000313" key="3">
    <source>
        <dbReference type="Proteomes" id="UP000646548"/>
    </source>
</evidence>
<gene>
    <name evidence="2" type="ORF">FQA47_019785</name>
</gene>
<accession>A0A834FD35</accession>
<sequence>MSIFSIVEFQDEETCQGQRLVDIIPSCWFTDENNTDCFWPSGLNINVNKAVKQQVHPDASWKTCCVRVLGHADTYSNARRKLVRAETASDLQTDYDIPKKTAKKVIASGSGEVLNGQSPRMTPRARSTTINPTVQNPNDPQYPHPSVPSPNATSNEERPPSPILRRHSAEAAEQNPEGKLKTSKDFSSINCNESKD</sequence>
<feature type="compositionally biased region" description="Polar residues" evidence="1">
    <location>
        <begin position="185"/>
        <end position="196"/>
    </location>
</feature>
<evidence type="ECO:0000313" key="2">
    <source>
        <dbReference type="EMBL" id="KAF6729856.1"/>
    </source>
</evidence>
<dbReference type="EMBL" id="WKFB01000250">
    <property type="protein sequence ID" value="KAF6729856.1"/>
    <property type="molecule type" value="Genomic_DNA"/>
</dbReference>